<gene>
    <name evidence="2" type="ORF">ACFSC9_03495</name>
</gene>
<dbReference type="Pfam" id="PF01551">
    <property type="entry name" value="Peptidase_M23"/>
    <property type="match status" value="1"/>
</dbReference>
<dbReference type="EMBL" id="JBHUEH010000010">
    <property type="protein sequence ID" value="MFD1884576.1"/>
    <property type="molecule type" value="Genomic_DNA"/>
</dbReference>
<comment type="caution">
    <text evidence="2">The sequence shown here is derived from an EMBL/GenBank/DDBJ whole genome shotgun (WGS) entry which is preliminary data.</text>
</comment>
<dbReference type="EC" id="3.4.24.-" evidence="2"/>
<protein>
    <submittedName>
        <fullName evidence="2">M23 family metallopeptidase</fullName>
        <ecNumber evidence="2">3.4.24.-</ecNumber>
    </submittedName>
</protein>
<dbReference type="InterPro" id="IPR016047">
    <property type="entry name" value="M23ase_b-sheet_dom"/>
</dbReference>
<dbReference type="GO" id="GO:0016787">
    <property type="term" value="F:hydrolase activity"/>
    <property type="evidence" value="ECO:0007669"/>
    <property type="project" value="UniProtKB-KW"/>
</dbReference>
<dbReference type="PANTHER" id="PTHR21666">
    <property type="entry name" value="PEPTIDASE-RELATED"/>
    <property type="match status" value="1"/>
</dbReference>
<proteinExistence type="predicted"/>
<feature type="domain" description="M23ase beta-sheet core" evidence="1">
    <location>
        <begin position="182"/>
        <end position="272"/>
    </location>
</feature>
<reference evidence="3" key="1">
    <citation type="journal article" date="2019" name="Int. J. Syst. Evol. Microbiol.">
        <title>The Global Catalogue of Microorganisms (GCM) 10K type strain sequencing project: providing services to taxonomists for standard genome sequencing and annotation.</title>
        <authorList>
            <consortium name="The Broad Institute Genomics Platform"/>
            <consortium name="The Broad Institute Genome Sequencing Center for Infectious Disease"/>
            <person name="Wu L."/>
            <person name="Ma J."/>
        </authorList>
    </citation>
    <scope>NUCLEOTIDE SEQUENCE [LARGE SCALE GENOMIC DNA]</scope>
    <source>
        <strain evidence="3">CCUG 54950</strain>
    </source>
</reference>
<evidence type="ECO:0000259" key="1">
    <source>
        <dbReference type="Pfam" id="PF01551"/>
    </source>
</evidence>
<dbReference type="RefSeq" id="WP_347324228.1">
    <property type="nucleotide sequence ID" value="NZ_JBCGUH010000003.1"/>
</dbReference>
<name>A0ABW4RE88_9BACL</name>
<dbReference type="Proteomes" id="UP001597233">
    <property type="component" value="Unassembled WGS sequence"/>
</dbReference>
<dbReference type="InterPro" id="IPR050570">
    <property type="entry name" value="Cell_wall_metabolism_enzyme"/>
</dbReference>
<organism evidence="2 3">
    <name type="scientific">Paenibacillus wenxiniae</name>
    <dbReference type="NCBI Taxonomy" id="1636843"/>
    <lineage>
        <taxon>Bacteria</taxon>
        <taxon>Bacillati</taxon>
        <taxon>Bacillota</taxon>
        <taxon>Bacilli</taxon>
        <taxon>Bacillales</taxon>
        <taxon>Paenibacillaceae</taxon>
        <taxon>Paenibacillus</taxon>
    </lineage>
</organism>
<sequence>MPADNSNVHADPSNPAFIQPEGIADALLQGKTKQIYAQLTPDFQQTLTEQMLADTVKQSLQGIQSFQPLSKPHTINGNWHYDWISDTGKLGLMAIVNKKEQIAAMLLQPIETFPATDNKTTSTTYQLPFQGDWFVFWGGHTVLQNYHYAVPAQRYAYDFVQLKDGMSYSGDPKLNQSYHAFGQPALAPADGTVINVVNNIADNEPVGKMNPAQPSGNMVIIQHGDEYSMLAHLEKGSVTVQKGDKVKRGQEIGKIGNSGNSSEAHLHFQVSDQPDLLEGQSMAIRWSDGLQPLKGDIVSNK</sequence>
<evidence type="ECO:0000313" key="2">
    <source>
        <dbReference type="EMBL" id="MFD1884576.1"/>
    </source>
</evidence>
<dbReference type="Gene3D" id="2.70.70.10">
    <property type="entry name" value="Glucose Permease (Domain IIA)"/>
    <property type="match status" value="1"/>
</dbReference>
<dbReference type="PANTHER" id="PTHR21666:SF270">
    <property type="entry name" value="MUREIN HYDROLASE ACTIVATOR ENVC"/>
    <property type="match status" value="1"/>
</dbReference>
<dbReference type="SUPFAM" id="SSF51261">
    <property type="entry name" value="Duplicated hybrid motif"/>
    <property type="match status" value="1"/>
</dbReference>
<evidence type="ECO:0000313" key="3">
    <source>
        <dbReference type="Proteomes" id="UP001597233"/>
    </source>
</evidence>
<keyword evidence="3" id="KW-1185">Reference proteome</keyword>
<dbReference type="CDD" id="cd12797">
    <property type="entry name" value="M23_peptidase"/>
    <property type="match status" value="1"/>
</dbReference>
<dbReference type="InterPro" id="IPR011055">
    <property type="entry name" value="Dup_hybrid_motif"/>
</dbReference>
<accession>A0ABW4RE88</accession>
<keyword evidence="2" id="KW-0378">Hydrolase</keyword>